<keyword evidence="3" id="KW-1185">Reference proteome</keyword>
<reference evidence="2 3" key="1">
    <citation type="submission" date="2015-12" db="EMBL/GenBank/DDBJ databases">
        <title>Dictyostelia acquired genes for synthesis and detection of signals that induce cell-type specialization by lateral gene transfer from prokaryotes.</title>
        <authorList>
            <person name="Gloeckner G."/>
            <person name="Schaap P."/>
        </authorList>
    </citation>
    <scope>NUCLEOTIDE SEQUENCE [LARGE SCALE GENOMIC DNA]</scope>
    <source>
        <strain evidence="2 3">TK</strain>
    </source>
</reference>
<accession>A0A152AAC0</accession>
<sequence length="407" mass="47503">METVINKSFNKKSTISNYIKDLNTFKHVLNYYPNIKKTQRDELLSPRYQHNSKIDEFIRIAKFNKKITQYDIATMDISSMIHDKKRRKSWSKSFRLMEVVLNSELLPVKKYNIDEISTKLQNLLKPHKTYIRCIIYDGWLWIRVILTNHDNINKFDKYKSELGTLIDIEESESSSDEKDTKLRDDNGPTHSEVKSERDSKESIMYITHRLNSKYFIKSNNIHFKDDHIIQSLSLVMGYRDLQITPIEESDYYDSIKEIIVGDSKNDLCSLSESVVSKTINNSKENSTSPPKPENSVNNRLQFKRNVQIEINTTLQLGHSYISKNNSIPTSTKKVQKTPIEVKKQLKFIISLNGNNPIRGLEKLVDLKRIKEPYPEHLSELYNSNNSKISNIKIKTTLPFICPNSNFK</sequence>
<feature type="compositionally biased region" description="Basic and acidic residues" evidence="1">
    <location>
        <begin position="175"/>
        <end position="198"/>
    </location>
</feature>
<name>A0A152AAC0_TIELA</name>
<dbReference type="EMBL" id="LODT01000001">
    <property type="protein sequence ID" value="KYR03173.1"/>
    <property type="molecule type" value="Genomic_DNA"/>
</dbReference>
<dbReference type="Proteomes" id="UP000076078">
    <property type="component" value="Unassembled WGS sequence"/>
</dbReference>
<feature type="region of interest" description="Disordered" evidence="1">
    <location>
        <begin position="170"/>
        <end position="198"/>
    </location>
</feature>
<protein>
    <submittedName>
        <fullName evidence="2">Uncharacterized protein</fullName>
    </submittedName>
</protein>
<evidence type="ECO:0000256" key="1">
    <source>
        <dbReference type="SAM" id="MobiDB-lite"/>
    </source>
</evidence>
<dbReference type="AlphaFoldDB" id="A0A152AAC0"/>
<dbReference type="InParanoid" id="A0A152AAC0"/>
<gene>
    <name evidence="2" type="ORF">DLAC_00677</name>
</gene>
<proteinExistence type="predicted"/>
<evidence type="ECO:0000313" key="3">
    <source>
        <dbReference type="Proteomes" id="UP000076078"/>
    </source>
</evidence>
<organism evidence="2 3">
    <name type="scientific">Tieghemostelium lacteum</name>
    <name type="common">Slime mold</name>
    <name type="synonym">Dictyostelium lacteum</name>
    <dbReference type="NCBI Taxonomy" id="361077"/>
    <lineage>
        <taxon>Eukaryota</taxon>
        <taxon>Amoebozoa</taxon>
        <taxon>Evosea</taxon>
        <taxon>Eumycetozoa</taxon>
        <taxon>Dictyostelia</taxon>
        <taxon>Dictyosteliales</taxon>
        <taxon>Raperosteliaceae</taxon>
        <taxon>Tieghemostelium</taxon>
    </lineage>
</organism>
<comment type="caution">
    <text evidence="2">The sequence shown here is derived from an EMBL/GenBank/DDBJ whole genome shotgun (WGS) entry which is preliminary data.</text>
</comment>
<evidence type="ECO:0000313" key="2">
    <source>
        <dbReference type="EMBL" id="KYR03173.1"/>
    </source>
</evidence>